<dbReference type="CDD" id="cd03352">
    <property type="entry name" value="LbH_LpxD"/>
    <property type="match status" value="1"/>
</dbReference>
<feature type="active site" description="Proton acceptor" evidence="7">
    <location>
        <position position="238"/>
    </location>
</feature>
<gene>
    <name evidence="7" type="primary">lpxD</name>
    <name evidence="9" type="ORF">SCL_1628</name>
</gene>
<dbReference type="OrthoDB" id="9784739at2"/>
<protein>
    <recommendedName>
        <fullName evidence="7">UDP-3-O-acylglucosamine N-acyltransferase</fullName>
        <ecNumber evidence="7">2.3.1.191</ecNumber>
    </recommendedName>
</protein>
<proteinExistence type="inferred from homology"/>
<dbReference type="AlphaFoldDB" id="A0A1B4XGM7"/>
<dbReference type="Pfam" id="PF04613">
    <property type="entry name" value="LpxD"/>
    <property type="match status" value="1"/>
</dbReference>
<feature type="domain" description="UDP-3-O-[3-hydroxymyristoyl] glucosamine N-acyltransferase non-repeat region" evidence="8">
    <location>
        <begin position="21"/>
        <end position="88"/>
    </location>
</feature>
<dbReference type="HAMAP" id="MF_00523">
    <property type="entry name" value="LpxD"/>
    <property type="match status" value="1"/>
</dbReference>
<dbReference type="GO" id="GO:0016020">
    <property type="term" value="C:membrane"/>
    <property type="evidence" value="ECO:0007669"/>
    <property type="project" value="GOC"/>
</dbReference>
<dbReference type="InterPro" id="IPR018357">
    <property type="entry name" value="Hexapep_transf_CS"/>
</dbReference>
<dbReference type="Pfam" id="PF14602">
    <property type="entry name" value="Hexapep_2"/>
    <property type="match status" value="2"/>
</dbReference>
<evidence type="ECO:0000259" key="8">
    <source>
        <dbReference type="Pfam" id="PF04613"/>
    </source>
</evidence>
<dbReference type="GO" id="GO:0103118">
    <property type="term" value="F:UDP-3-O-[(3R)-3-hydroxyacyl]-glucosamine N-acyltransferase activity"/>
    <property type="evidence" value="ECO:0007669"/>
    <property type="project" value="UniProtKB-EC"/>
</dbReference>
<dbReference type="Proteomes" id="UP000243180">
    <property type="component" value="Chromosome"/>
</dbReference>
<sequence length="345" mass="36228">MAVTLAELARRFQGRVRGNPDLAIKRAASLDSAGPDDIAYLSDRKFLAKLASTAAGAVILAEPDAAHRAGSVLIVENPHLCFARVAQLLHPAPAFRPGAHASAVISPSARVAASAWVGPHVVVEDGAEIKDDAYIGPGCLVGARAAVGARSRLVGHVVIGDRCSVGEDCLLHPGVVIGSDGFGFAKDGEQWQKVPQLGHVILGHGVEVGANTTIDRGALDDTLIGSGVKLDNQIQIAHNVHIGDNTAIAAFVGIAGSTRIGKRCTIGGQAGITGHLEIVDDVHITAGSLVTTSIRQAGAYSSSLKAEPAEKWRRNAARLHHLDEMSQRLKVLEEKWQQHSEEHDN</sequence>
<evidence type="ECO:0000256" key="6">
    <source>
        <dbReference type="ARBA" id="ARBA00023315"/>
    </source>
</evidence>
<dbReference type="Gene3D" id="1.20.5.170">
    <property type="match status" value="1"/>
</dbReference>
<dbReference type="PROSITE" id="PS00101">
    <property type="entry name" value="HEXAPEP_TRANSFERASES"/>
    <property type="match status" value="1"/>
</dbReference>
<comment type="subunit">
    <text evidence="7">Homotrimer.</text>
</comment>
<keyword evidence="6 7" id="KW-0012">Acyltransferase</keyword>
<keyword evidence="3 7" id="KW-0808">Transferase</keyword>
<dbReference type="InterPro" id="IPR020573">
    <property type="entry name" value="UDP_GlcNAc_AcTrfase_non-rep"/>
</dbReference>
<evidence type="ECO:0000256" key="3">
    <source>
        <dbReference type="ARBA" id="ARBA00022679"/>
    </source>
</evidence>
<keyword evidence="1 7" id="KW-0444">Lipid biosynthesis</keyword>
<dbReference type="InParanoid" id="A0A1B4XGM7"/>
<name>A0A1B4XGM7_9GAMM</name>
<dbReference type="GO" id="GO:0009245">
    <property type="term" value="P:lipid A biosynthetic process"/>
    <property type="evidence" value="ECO:0007669"/>
    <property type="project" value="UniProtKB-UniRule"/>
</dbReference>
<comment type="catalytic activity">
    <reaction evidence="7">
        <text>a UDP-3-O-[(3R)-3-hydroxyacyl]-alpha-D-glucosamine + a (3R)-hydroxyacyl-[ACP] = a UDP-2-N,3-O-bis[(3R)-3-hydroxyacyl]-alpha-D-glucosamine + holo-[ACP] + H(+)</text>
        <dbReference type="Rhea" id="RHEA:53836"/>
        <dbReference type="Rhea" id="RHEA-COMP:9685"/>
        <dbReference type="Rhea" id="RHEA-COMP:9945"/>
        <dbReference type="ChEBI" id="CHEBI:15378"/>
        <dbReference type="ChEBI" id="CHEBI:64479"/>
        <dbReference type="ChEBI" id="CHEBI:78827"/>
        <dbReference type="ChEBI" id="CHEBI:137740"/>
        <dbReference type="ChEBI" id="CHEBI:137748"/>
        <dbReference type="EC" id="2.3.1.191"/>
    </reaction>
</comment>
<evidence type="ECO:0000256" key="5">
    <source>
        <dbReference type="ARBA" id="ARBA00023098"/>
    </source>
</evidence>
<keyword evidence="5 7" id="KW-0443">Lipid metabolism</keyword>
<dbReference type="SUPFAM" id="SSF51161">
    <property type="entry name" value="Trimeric LpxA-like enzymes"/>
    <property type="match status" value="1"/>
</dbReference>
<dbReference type="Gene3D" id="2.160.10.10">
    <property type="entry name" value="Hexapeptide repeat proteins"/>
    <property type="match status" value="1"/>
</dbReference>
<dbReference type="Gene3D" id="3.40.1390.10">
    <property type="entry name" value="MurE/MurF, N-terminal domain"/>
    <property type="match status" value="1"/>
</dbReference>
<reference evidence="9 10" key="1">
    <citation type="submission" date="2015-05" db="EMBL/GenBank/DDBJ databases">
        <title>Complete genome sequence of a sulfur-oxidizing gammaproteobacterium strain HA5.</title>
        <authorList>
            <person name="Miura A."/>
            <person name="Kojima H."/>
            <person name="Fukui M."/>
        </authorList>
    </citation>
    <scope>NUCLEOTIDE SEQUENCE [LARGE SCALE GENOMIC DNA]</scope>
    <source>
        <strain evidence="9 10">HA5</strain>
    </source>
</reference>
<comment type="similarity">
    <text evidence="7">Belongs to the transferase hexapeptide repeat family. LpxD subfamily.</text>
</comment>
<dbReference type="PANTHER" id="PTHR43378:SF2">
    <property type="entry name" value="UDP-3-O-ACYLGLUCOSAMINE N-ACYLTRANSFERASE 1, MITOCHONDRIAL-RELATED"/>
    <property type="match status" value="1"/>
</dbReference>
<evidence type="ECO:0000313" key="9">
    <source>
        <dbReference type="EMBL" id="BAV33933.1"/>
    </source>
</evidence>
<evidence type="ECO:0000256" key="1">
    <source>
        <dbReference type="ARBA" id="ARBA00022516"/>
    </source>
</evidence>
<dbReference type="UniPathway" id="UPA00973"/>
<organism evidence="9 10">
    <name type="scientific">Sulfuricaulis limicola</name>
    <dbReference type="NCBI Taxonomy" id="1620215"/>
    <lineage>
        <taxon>Bacteria</taxon>
        <taxon>Pseudomonadati</taxon>
        <taxon>Pseudomonadota</taxon>
        <taxon>Gammaproteobacteria</taxon>
        <taxon>Acidiferrobacterales</taxon>
        <taxon>Acidiferrobacteraceae</taxon>
        <taxon>Sulfuricaulis</taxon>
    </lineage>
</organism>
<keyword evidence="4 7" id="KW-0677">Repeat</keyword>
<dbReference type="RefSeq" id="WP_096360736.1">
    <property type="nucleotide sequence ID" value="NZ_AP014879.1"/>
</dbReference>
<dbReference type="PANTHER" id="PTHR43378">
    <property type="entry name" value="UDP-3-O-ACYLGLUCOSAMINE N-ACYLTRANSFERASE"/>
    <property type="match status" value="1"/>
</dbReference>
<evidence type="ECO:0000256" key="2">
    <source>
        <dbReference type="ARBA" id="ARBA00022556"/>
    </source>
</evidence>
<evidence type="ECO:0000313" key="10">
    <source>
        <dbReference type="Proteomes" id="UP000243180"/>
    </source>
</evidence>
<dbReference type="Pfam" id="PF00132">
    <property type="entry name" value="Hexapep"/>
    <property type="match status" value="1"/>
</dbReference>
<dbReference type="InterPro" id="IPR011004">
    <property type="entry name" value="Trimer_LpxA-like_sf"/>
</dbReference>
<keyword evidence="2 7" id="KW-0441">Lipid A biosynthesis</keyword>
<dbReference type="KEGG" id="slim:SCL_1628"/>
<keyword evidence="10" id="KW-1185">Reference proteome</keyword>
<comment type="function">
    <text evidence="7">Catalyzes the N-acylation of UDP-3-O-acylglucosamine using 3-hydroxyacyl-ACP as the acyl donor. Is involved in the biosynthesis of lipid A, a phosphorylated glycolipid that anchors the lipopolysaccharide to the outer membrane of the cell.</text>
</comment>
<dbReference type="EC" id="2.3.1.191" evidence="7"/>
<dbReference type="NCBIfam" id="TIGR01853">
    <property type="entry name" value="lipid_A_lpxD"/>
    <property type="match status" value="1"/>
</dbReference>
<evidence type="ECO:0000256" key="4">
    <source>
        <dbReference type="ARBA" id="ARBA00022737"/>
    </source>
</evidence>
<dbReference type="FunCoup" id="A0A1B4XGM7">
    <property type="interactions" value="403"/>
</dbReference>
<comment type="pathway">
    <text evidence="7">Bacterial outer membrane biogenesis; LPS lipid A biosynthesis.</text>
</comment>
<dbReference type="InterPro" id="IPR001451">
    <property type="entry name" value="Hexapep"/>
</dbReference>
<dbReference type="NCBIfam" id="NF002060">
    <property type="entry name" value="PRK00892.1"/>
    <property type="match status" value="1"/>
</dbReference>
<dbReference type="EMBL" id="AP014879">
    <property type="protein sequence ID" value="BAV33933.1"/>
    <property type="molecule type" value="Genomic_DNA"/>
</dbReference>
<accession>A0A1B4XGM7</accession>
<evidence type="ECO:0000256" key="7">
    <source>
        <dbReference type="HAMAP-Rule" id="MF_00523"/>
    </source>
</evidence>
<dbReference type="InterPro" id="IPR007691">
    <property type="entry name" value="LpxD"/>
</dbReference>
<dbReference type="GO" id="GO:0016410">
    <property type="term" value="F:N-acyltransferase activity"/>
    <property type="evidence" value="ECO:0007669"/>
    <property type="project" value="InterPro"/>
</dbReference>